<dbReference type="CDD" id="cd04301">
    <property type="entry name" value="NAT_SF"/>
    <property type="match status" value="1"/>
</dbReference>
<reference evidence="2 3" key="1">
    <citation type="submission" date="2016-07" db="EMBL/GenBank/DDBJ databases">
        <title>Genome and transcriptome analysis of iron-reducing fermentative bacteria Anoxybacter fermentans.</title>
        <authorList>
            <person name="Zeng X."/>
            <person name="Shao Z."/>
        </authorList>
    </citation>
    <scope>NUCLEOTIDE SEQUENCE [LARGE SCALE GENOMIC DNA]</scope>
    <source>
        <strain evidence="2 3">DY22613</strain>
    </source>
</reference>
<name>A0A3Q9HSP8_9FIRM</name>
<gene>
    <name evidence="2" type="ORF">BBF96_13835</name>
</gene>
<dbReference type="InterPro" id="IPR000182">
    <property type="entry name" value="GNAT_dom"/>
</dbReference>
<feature type="domain" description="N-acetyltransferase" evidence="1">
    <location>
        <begin position="118"/>
        <end position="249"/>
    </location>
</feature>
<organism evidence="2 3">
    <name type="scientific">Anoxybacter fermentans</name>
    <dbReference type="NCBI Taxonomy" id="1323375"/>
    <lineage>
        <taxon>Bacteria</taxon>
        <taxon>Bacillati</taxon>
        <taxon>Bacillota</taxon>
        <taxon>Clostridia</taxon>
        <taxon>Halanaerobiales</taxon>
        <taxon>Anoxybacter</taxon>
    </lineage>
</organism>
<dbReference type="EMBL" id="CP016379">
    <property type="protein sequence ID" value="AZR74372.1"/>
    <property type="molecule type" value="Genomic_DNA"/>
</dbReference>
<dbReference type="RefSeq" id="WP_164731100.1">
    <property type="nucleotide sequence ID" value="NZ_CP016379.1"/>
</dbReference>
<dbReference type="InterPro" id="IPR016181">
    <property type="entry name" value="Acyl_CoA_acyltransferase"/>
</dbReference>
<evidence type="ECO:0000313" key="2">
    <source>
        <dbReference type="EMBL" id="AZR74372.1"/>
    </source>
</evidence>
<evidence type="ECO:0000259" key="1">
    <source>
        <dbReference type="PROSITE" id="PS51186"/>
    </source>
</evidence>
<accession>A0A3Q9HSP8</accession>
<dbReference type="Pfam" id="PF13508">
    <property type="entry name" value="Acetyltransf_7"/>
    <property type="match status" value="1"/>
</dbReference>
<dbReference type="KEGG" id="aft:BBF96_13835"/>
<evidence type="ECO:0000313" key="3">
    <source>
        <dbReference type="Proteomes" id="UP000267250"/>
    </source>
</evidence>
<sequence>MINIKKMIECENNFPKNFTNVVERPYGKLFYNENNPQSHDSNHAIILNLAGDLEKAVEDIIIFYEKRGLIPRIYQAYQQGEKDVLFPVLEVKGFKYEEWDNPFFFHEKESKICPNDELYIKRVYQIDSGIIDIIYSEDAGNWTVKVLEYCVQSEDFHLLVGYVAGKPVTMISLEIMDGFSRVDHMLTHKDYRGNGYGRTIVDHLVNYHSAISKNHLYLYAHNPTAIRMYIDAGFVEKKLNLQSWSAWKE</sequence>
<protein>
    <recommendedName>
        <fullName evidence="1">N-acetyltransferase domain-containing protein</fullName>
    </recommendedName>
</protein>
<proteinExistence type="predicted"/>
<dbReference type="PROSITE" id="PS51186">
    <property type="entry name" value="GNAT"/>
    <property type="match status" value="1"/>
</dbReference>
<keyword evidence="3" id="KW-1185">Reference proteome</keyword>
<dbReference type="AlphaFoldDB" id="A0A3Q9HSP8"/>
<dbReference type="GO" id="GO:0016747">
    <property type="term" value="F:acyltransferase activity, transferring groups other than amino-acyl groups"/>
    <property type="evidence" value="ECO:0007669"/>
    <property type="project" value="InterPro"/>
</dbReference>
<dbReference type="Proteomes" id="UP000267250">
    <property type="component" value="Chromosome"/>
</dbReference>
<dbReference type="Gene3D" id="3.40.630.30">
    <property type="match status" value="1"/>
</dbReference>
<dbReference type="SUPFAM" id="SSF55729">
    <property type="entry name" value="Acyl-CoA N-acyltransferases (Nat)"/>
    <property type="match status" value="1"/>
</dbReference>